<dbReference type="EMBL" id="CAJZAH010000007">
    <property type="protein sequence ID" value="CAG9182398.1"/>
    <property type="molecule type" value="Genomic_DNA"/>
</dbReference>
<keyword evidence="3" id="KW-1185">Reference proteome</keyword>
<name>A0ABN7Z8U3_9BURK</name>
<organism evidence="2 3">
    <name type="scientific">Cupriavidus respiraculi</name>
    <dbReference type="NCBI Taxonomy" id="195930"/>
    <lineage>
        <taxon>Bacteria</taxon>
        <taxon>Pseudomonadati</taxon>
        <taxon>Pseudomonadota</taxon>
        <taxon>Betaproteobacteria</taxon>
        <taxon>Burkholderiales</taxon>
        <taxon>Burkholderiaceae</taxon>
        <taxon>Cupriavidus</taxon>
    </lineage>
</organism>
<evidence type="ECO:0000313" key="2">
    <source>
        <dbReference type="EMBL" id="CAG9182398.1"/>
    </source>
</evidence>
<proteinExistence type="predicted"/>
<protein>
    <recommendedName>
        <fullName evidence="4">Proline rich signal peptide protein</fullName>
    </recommendedName>
</protein>
<gene>
    <name evidence="2" type="ORF">LMG21510_04563</name>
</gene>
<evidence type="ECO:0000313" key="3">
    <source>
        <dbReference type="Proteomes" id="UP000721236"/>
    </source>
</evidence>
<feature type="compositionally biased region" description="Pro residues" evidence="1">
    <location>
        <begin position="224"/>
        <end position="283"/>
    </location>
</feature>
<sequence length="314" mass="34392">MPRSLRLSVFRVHDDNATLPYPAGAARAPSRARAGLMRFLLWAVLVVGALLMLPPTASAQVIEVTEARIDYQEGGFDLSASFDFELTPALEDALHKGISLYFAIDFQLSRPRWYWFDDKPVNTTRSVRLSYHPLTRQYRVSTGGLQLPFTRLKGALDFIRHVRGWRVFERNVVKVGETYQAEVRMRLDLSQLPKPFQINAVNTRDWNLASEWRRFDYTVSLEPRTPPPPPPTPPAPPFPAPASPPLPAPAPSSAPAPAAPAPAAPASAPPSPASPPAATPPASAPAAREQRPGPNLRALAWSPIPGMAGRARRS</sequence>
<comment type="caution">
    <text evidence="2">The sequence shown here is derived from an EMBL/GenBank/DDBJ whole genome shotgun (WGS) entry which is preliminary data.</text>
</comment>
<dbReference type="RefSeq" id="WP_224044141.1">
    <property type="nucleotide sequence ID" value="NZ_CAJZAH010000007.1"/>
</dbReference>
<evidence type="ECO:0000256" key="1">
    <source>
        <dbReference type="SAM" id="MobiDB-lite"/>
    </source>
</evidence>
<evidence type="ECO:0008006" key="4">
    <source>
        <dbReference type="Google" id="ProtNLM"/>
    </source>
</evidence>
<accession>A0ABN7Z8U3</accession>
<dbReference type="Proteomes" id="UP000721236">
    <property type="component" value="Unassembled WGS sequence"/>
</dbReference>
<feature type="region of interest" description="Disordered" evidence="1">
    <location>
        <begin position="220"/>
        <end position="314"/>
    </location>
</feature>
<reference evidence="2 3" key="1">
    <citation type="submission" date="2021-08" db="EMBL/GenBank/DDBJ databases">
        <authorList>
            <person name="Peeters C."/>
        </authorList>
    </citation>
    <scope>NUCLEOTIDE SEQUENCE [LARGE SCALE GENOMIC DNA]</scope>
    <source>
        <strain evidence="2 3">LMG 21510</strain>
    </source>
</reference>
<dbReference type="Pfam" id="PF14334">
    <property type="entry name" value="DUF4390"/>
    <property type="match status" value="1"/>
</dbReference>
<dbReference type="InterPro" id="IPR025500">
    <property type="entry name" value="DUF4390"/>
</dbReference>